<dbReference type="SMART" id="SM00268">
    <property type="entry name" value="ACTIN"/>
    <property type="match status" value="1"/>
</dbReference>
<dbReference type="Pfam" id="PF00022">
    <property type="entry name" value="Actin"/>
    <property type="match status" value="1"/>
</dbReference>
<dbReference type="Proteomes" id="UP000038009">
    <property type="component" value="Unassembled WGS sequence"/>
</dbReference>
<organism evidence="2 3">
    <name type="scientific">Leptomonas seymouri</name>
    <dbReference type="NCBI Taxonomy" id="5684"/>
    <lineage>
        <taxon>Eukaryota</taxon>
        <taxon>Discoba</taxon>
        <taxon>Euglenozoa</taxon>
        <taxon>Kinetoplastea</taxon>
        <taxon>Metakinetoplastina</taxon>
        <taxon>Trypanosomatida</taxon>
        <taxon>Trypanosomatidae</taxon>
        <taxon>Leishmaniinae</taxon>
        <taxon>Leptomonas</taxon>
    </lineage>
</organism>
<protein>
    <submittedName>
        <fullName evidence="2">Putative actin-like protein</fullName>
    </submittedName>
</protein>
<evidence type="ECO:0000313" key="3">
    <source>
        <dbReference type="Proteomes" id="UP000038009"/>
    </source>
</evidence>
<evidence type="ECO:0000313" key="2">
    <source>
        <dbReference type="EMBL" id="KPI87727.1"/>
    </source>
</evidence>
<comment type="caution">
    <text evidence="2">The sequence shown here is derived from an EMBL/GenBank/DDBJ whole genome shotgun (WGS) entry which is preliminary data.</text>
</comment>
<dbReference type="PANTHER" id="PTHR11937">
    <property type="entry name" value="ACTIN"/>
    <property type="match status" value="1"/>
</dbReference>
<comment type="similarity">
    <text evidence="1">Belongs to the actin family.</text>
</comment>
<dbReference type="SUPFAM" id="SSF53067">
    <property type="entry name" value="Actin-like ATPase domain"/>
    <property type="match status" value="1"/>
</dbReference>
<dbReference type="VEuPathDB" id="TriTrypDB:Lsey_0076_0230"/>
<dbReference type="OMA" id="VCLHYTA"/>
<name>A0A0N0P6Y8_LEPSE</name>
<sequence length="323" mass="35281">METTYIVDCGHHTIKYAGLSKRNKRTVEVLVKEQRSACNAYVTDDERLRQCVPQLLSGELRTDEELTLMLLLDTLTAQKSKASLLYSCFEQFGCKKVCLHYTACTGLYAAGETSGVVVDIGYAGVQLSSVHKGVVQTALSSRLASVGTRSLDCELHKLLRCDVTGEALHLIKAQCCSLTERAEPQRDVTLPDGTVFPNKGLTRSELHKASSALLFSTTSSTPDSLRLVFQKHSILYPDSTSWLRLGGGSQIDGVEEVLGTAMTHPLCRHTPKELHLKDATHGPVSGGIILSQLNVFKSMCIGVSDYEEYGPDGCVRMQVVDAR</sequence>
<dbReference type="InterPro" id="IPR004000">
    <property type="entry name" value="Actin"/>
</dbReference>
<dbReference type="EMBL" id="LJSK01000076">
    <property type="protein sequence ID" value="KPI87727.1"/>
    <property type="molecule type" value="Genomic_DNA"/>
</dbReference>
<dbReference type="AlphaFoldDB" id="A0A0N0P6Y8"/>
<reference evidence="2 3" key="1">
    <citation type="journal article" date="2015" name="PLoS Pathog.">
        <title>Leptomonas seymouri: Adaptations to the Dixenous Life Cycle Analyzed by Genome Sequencing, Transcriptome Profiling and Co-infection with Leishmania donovani.</title>
        <authorList>
            <person name="Kraeva N."/>
            <person name="Butenko A."/>
            <person name="Hlavacova J."/>
            <person name="Kostygov A."/>
            <person name="Myskova J."/>
            <person name="Grybchuk D."/>
            <person name="Lestinova T."/>
            <person name="Votypka J."/>
            <person name="Volf P."/>
            <person name="Opperdoes F."/>
            <person name="Flegontov P."/>
            <person name="Lukes J."/>
            <person name="Yurchenko V."/>
        </authorList>
    </citation>
    <scope>NUCLEOTIDE SEQUENCE [LARGE SCALE GENOMIC DNA]</scope>
    <source>
        <strain evidence="2 3">ATCC 30220</strain>
    </source>
</reference>
<dbReference type="Gene3D" id="3.30.420.40">
    <property type="match status" value="2"/>
</dbReference>
<dbReference type="Gene3D" id="3.90.640.10">
    <property type="entry name" value="Actin, Chain A, domain 4"/>
    <property type="match status" value="1"/>
</dbReference>
<keyword evidence="3" id="KW-1185">Reference proteome</keyword>
<dbReference type="OrthoDB" id="74201at2759"/>
<accession>A0A0N0P6Y8</accession>
<proteinExistence type="inferred from homology"/>
<gene>
    <name evidence="2" type="ORF">ABL78_3200</name>
</gene>
<evidence type="ECO:0000256" key="1">
    <source>
        <dbReference type="RuleBase" id="RU000487"/>
    </source>
</evidence>
<dbReference type="InterPro" id="IPR043129">
    <property type="entry name" value="ATPase_NBD"/>
</dbReference>